<evidence type="ECO:0000256" key="6">
    <source>
        <dbReference type="ARBA" id="ARBA00023136"/>
    </source>
</evidence>
<evidence type="ECO:0000256" key="4">
    <source>
        <dbReference type="ARBA" id="ARBA00022692"/>
    </source>
</evidence>
<feature type="transmembrane region" description="Helical" evidence="8">
    <location>
        <begin position="238"/>
        <end position="257"/>
    </location>
</feature>
<reference evidence="9 10" key="1">
    <citation type="submission" date="2021-03" db="EMBL/GenBank/DDBJ databases">
        <title>Sequencing the genomes of 1000 actinobacteria strains.</title>
        <authorList>
            <person name="Klenk H.-P."/>
        </authorList>
    </citation>
    <scope>NUCLEOTIDE SEQUENCE [LARGE SCALE GENOMIC DNA]</scope>
    <source>
        <strain evidence="9 10">DSM 46670</strain>
    </source>
</reference>
<keyword evidence="6 8" id="KW-0472">Membrane</keyword>
<dbReference type="EC" id="2.4.1.-" evidence="9"/>
<keyword evidence="9" id="KW-0328">Glycosyltransferase</keyword>
<feature type="transmembrane region" description="Helical" evidence="8">
    <location>
        <begin position="324"/>
        <end position="340"/>
    </location>
</feature>
<comment type="similarity">
    <text evidence="7">Belongs to the glycosyltransferase 87 family.</text>
</comment>
<feature type="transmembrane region" description="Helical" evidence="8">
    <location>
        <begin position="300"/>
        <end position="318"/>
    </location>
</feature>
<dbReference type="Proteomes" id="UP001519332">
    <property type="component" value="Unassembled WGS sequence"/>
</dbReference>
<feature type="transmembrane region" description="Helical" evidence="8">
    <location>
        <begin position="269"/>
        <end position="293"/>
    </location>
</feature>
<feature type="transmembrane region" description="Helical" evidence="8">
    <location>
        <begin position="153"/>
        <end position="174"/>
    </location>
</feature>
<evidence type="ECO:0000256" key="7">
    <source>
        <dbReference type="ARBA" id="ARBA00024033"/>
    </source>
</evidence>
<dbReference type="EMBL" id="JAGINW010000001">
    <property type="protein sequence ID" value="MBP2319825.1"/>
    <property type="molecule type" value="Genomic_DNA"/>
</dbReference>
<keyword evidence="3 9" id="KW-0808">Transferase</keyword>
<evidence type="ECO:0000256" key="1">
    <source>
        <dbReference type="ARBA" id="ARBA00004651"/>
    </source>
</evidence>
<evidence type="ECO:0000313" key="9">
    <source>
        <dbReference type="EMBL" id="MBP2319825.1"/>
    </source>
</evidence>
<comment type="caution">
    <text evidence="9">The sequence shown here is derived from an EMBL/GenBank/DDBJ whole genome shotgun (WGS) entry which is preliminary data.</text>
</comment>
<dbReference type="Pfam" id="PF09594">
    <property type="entry name" value="GT87"/>
    <property type="match status" value="1"/>
</dbReference>
<gene>
    <name evidence="9" type="ORF">JOF56_000210</name>
</gene>
<feature type="transmembrane region" description="Helical" evidence="8">
    <location>
        <begin position="51"/>
        <end position="74"/>
    </location>
</feature>
<organism evidence="9 10">
    <name type="scientific">Kibdelosporangium banguiense</name>
    <dbReference type="NCBI Taxonomy" id="1365924"/>
    <lineage>
        <taxon>Bacteria</taxon>
        <taxon>Bacillati</taxon>
        <taxon>Actinomycetota</taxon>
        <taxon>Actinomycetes</taxon>
        <taxon>Pseudonocardiales</taxon>
        <taxon>Pseudonocardiaceae</taxon>
        <taxon>Kibdelosporangium</taxon>
    </lineage>
</organism>
<evidence type="ECO:0000256" key="5">
    <source>
        <dbReference type="ARBA" id="ARBA00022989"/>
    </source>
</evidence>
<feature type="transmembrane region" description="Helical" evidence="8">
    <location>
        <begin position="180"/>
        <end position="199"/>
    </location>
</feature>
<comment type="subcellular location">
    <subcellularLocation>
        <location evidence="1">Cell membrane</location>
        <topology evidence="1">Multi-pass membrane protein</topology>
    </subcellularLocation>
</comment>
<evidence type="ECO:0000256" key="3">
    <source>
        <dbReference type="ARBA" id="ARBA00022679"/>
    </source>
</evidence>
<protein>
    <submittedName>
        <fullName evidence="9">Alpha-1,2-mannosyltransferase</fullName>
        <ecNumber evidence="9">2.4.1.-</ecNumber>
    </submittedName>
</protein>
<dbReference type="GO" id="GO:0016757">
    <property type="term" value="F:glycosyltransferase activity"/>
    <property type="evidence" value="ECO:0007669"/>
    <property type="project" value="UniProtKB-KW"/>
</dbReference>
<accession>A0ABS4T5T0</accession>
<feature type="transmembrane region" description="Helical" evidence="8">
    <location>
        <begin position="127"/>
        <end position="144"/>
    </location>
</feature>
<feature type="transmembrane region" description="Helical" evidence="8">
    <location>
        <begin position="81"/>
        <end position="99"/>
    </location>
</feature>
<evidence type="ECO:0000256" key="8">
    <source>
        <dbReference type="SAM" id="Phobius"/>
    </source>
</evidence>
<name>A0ABS4T5T0_9PSEU</name>
<proteinExistence type="inferred from homology"/>
<dbReference type="RefSeq" id="WP_209633458.1">
    <property type="nucleotide sequence ID" value="NZ_JAGINW010000001.1"/>
</dbReference>
<sequence length="360" mass="38744">MRVLTAVAVLCCVAWFVLVADIYRLDLDVYRIGMQTWLAGGDLYGELPDTAIGVSLPFIYPPIAAVMMTPLAVVSFPVASIALTVLTVALVVVTLSIVLDSLGLSRRWLALVPLAFVAEPVWSTLDYGQINVILMALVVADCLVPKPRWPRGVLVGLAAAVKLTPAAFVLFFLLRRDNRAALTAAGAFLAATVLGFLVAPKESIGFWTNEVLHTGEKVGVDFVANQSIMGVLTRMDGAQLWPLFAAMVVVLAVIGMRGEPALALAVNSLAMLLVSPISWSHHWVWCVLIVPAFAMNGMRLLAVTGAALFVIAPHWWAWEEAWTVNAYAVYAVIALAATAVKNLRTTSLDPAPGRYALRRA</sequence>
<keyword evidence="10" id="KW-1185">Reference proteome</keyword>
<dbReference type="InterPro" id="IPR018584">
    <property type="entry name" value="GT87"/>
</dbReference>
<evidence type="ECO:0000256" key="2">
    <source>
        <dbReference type="ARBA" id="ARBA00022475"/>
    </source>
</evidence>
<evidence type="ECO:0000313" key="10">
    <source>
        <dbReference type="Proteomes" id="UP001519332"/>
    </source>
</evidence>
<keyword evidence="2" id="KW-1003">Cell membrane</keyword>
<keyword evidence="4 8" id="KW-0812">Transmembrane</keyword>
<keyword evidence="5 8" id="KW-1133">Transmembrane helix</keyword>